<feature type="non-terminal residue" evidence="1">
    <location>
        <position position="1"/>
    </location>
</feature>
<comment type="caution">
    <text evidence="1">The sequence shown here is derived from an EMBL/GenBank/DDBJ whole genome shotgun (WGS) entry which is preliminary data.</text>
</comment>
<dbReference type="EMBL" id="LXQA010788899">
    <property type="protein sequence ID" value="MCI71071.1"/>
    <property type="molecule type" value="Genomic_DNA"/>
</dbReference>
<reference evidence="1 2" key="1">
    <citation type="journal article" date="2018" name="Front. Plant Sci.">
        <title>Red Clover (Trifolium pratense) and Zigzag Clover (T. medium) - A Picture of Genomic Similarities and Differences.</title>
        <authorList>
            <person name="Dluhosova J."/>
            <person name="Istvanek J."/>
            <person name="Nedelnik J."/>
            <person name="Repkova J."/>
        </authorList>
    </citation>
    <scope>NUCLEOTIDE SEQUENCE [LARGE SCALE GENOMIC DNA]</scope>
    <source>
        <strain evidence="2">cv. 10/8</strain>
        <tissue evidence="1">Leaf</tissue>
    </source>
</reference>
<protein>
    <submittedName>
        <fullName evidence="1">Uncharacterized protein</fullName>
    </submittedName>
</protein>
<evidence type="ECO:0000313" key="1">
    <source>
        <dbReference type="EMBL" id="MCI71071.1"/>
    </source>
</evidence>
<proteinExistence type="predicted"/>
<keyword evidence="2" id="KW-1185">Reference proteome</keyword>
<name>A0A392UC19_9FABA</name>
<organism evidence="1 2">
    <name type="scientific">Trifolium medium</name>
    <dbReference type="NCBI Taxonomy" id="97028"/>
    <lineage>
        <taxon>Eukaryota</taxon>
        <taxon>Viridiplantae</taxon>
        <taxon>Streptophyta</taxon>
        <taxon>Embryophyta</taxon>
        <taxon>Tracheophyta</taxon>
        <taxon>Spermatophyta</taxon>
        <taxon>Magnoliopsida</taxon>
        <taxon>eudicotyledons</taxon>
        <taxon>Gunneridae</taxon>
        <taxon>Pentapetalae</taxon>
        <taxon>rosids</taxon>
        <taxon>fabids</taxon>
        <taxon>Fabales</taxon>
        <taxon>Fabaceae</taxon>
        <taxon>Papilionoideae</taxon>
        <taxon>50 kb inversion clade</taxon>
        <taxon>NPAAA clade</taxon>
        <taxon>Hologalegina</taxon>
        <taxon>IRL clade</taxon>
        <taxon>Trifolieae</taxon>
        <taxon>Trifolium</taxon>
    </lineage>
</organism>
<dbReference type="AlphaFoldDB" id="A0A392UC19"/>
<sequence length="39" mass="4453">LARCVKGRKLNRPGAMNSVLRHMHLRFAPDTEHEEIVAV</sequence>
<evidence type="ECO:0000313" key="2">
    <source>
        <dbReference type="Proteomes" id="UP000265520"/>
    </source>
</evidence>
<accession>A0A392UC19</accession>
<dbReference type="Proteomes" id="UP000265520">
    <property type="component" value="Unassembled WGS sequence"/>
</dbReference>